<accession>A0A5N6AF53</accession>
<dbReference type="Proteomes" id="UP000314251">
    <property type="component" value="Unassembled WGS sequence"/>
</dbReference>
<name>A0A5N6AF53_9ACTN</name>
<evidence type="ECO:0000313" key="2">
    <source>
        <dbReference type="Proteomes" id="UP000314251"/>
    </source>
</evidence>
<dbReference type="AlphaFoldDB" id="A0A5N6AF53"/>
<proteinExistence type="predicted"/>
<keyword evidence="2" id="KW-1185">Reference proteome</keyword>
<dbReference type="EMBL" id="VDLY02000006">
    <property type="protein sequence ID" value="KAB8166440.1"/>
    <property type="molecule type" value="Genomic_DNA"/>
</dbReference>
<comment type="caution">
    <text evidence="1">The sequence shown here is derived from an EMBL/GenBank/DDBJ whole genome shotgun (WGS) entry which is preliminary data.</text>
</comment>
<protein>
    <submittedName>
        <fullName evidence="1">Uncharacterized protein</fullName>
    </submittedName>
</protein>
<sequence length="195" mass="21007">MNIRGISLGDFSAITEEVSDRSYGGNVTVAGDAHPVRQRNAIVARLRVSDSRGQGARTSASGRHGPYACWHVVRDVLRQMFALAPDATVRTALQTYRGESGFLRDYPGTAYQNVGSGMHPAHMPDLCVTAGCGDQGAMSPRAPEENATPTQLDDNDVLARIERELRSVDRMPLPALAFEGPDSLQGVPDLAYLGR</sequence>
<reference evidence="1" key="1">
    <citation type="submission" date="2019-10" db="EMBL/GenBank/DDBJ databases">
        <title>Nonomuraea sp. nov., isolated from Phyllanthus amarus.</title>
        <authorList>
            <person name="Klykleung N."/>
            <person name="Tanasupawat S."/>
        </authorList>
    </citation>
    <scope>NUCLEOTIDE SEQUENCE [LARGE SCALE GENOMIC DNA]</scope>
    <source>
        <strain evidence="1">3MP-10</strain>
    </source>
</reference>
<evidence type="ECO:0000313" key="1">
    <source>
        <dbReference type="EMBL" id="KAB8166440.1"/>
    </source>
</evidence>
<dbReference type="RefSeq" id="WP_139667563.1">
    <property type="nucleotide sequence ID" value="NZ_VDLY02000006.1"/>
</dbReference>
<dbReference type="OrthoDB" id="4183075at2"/>
<gene>
    <name evidence="1" type="ORF">FH607_011485</name>
</gene>
<organism evidence="1 2">
    <name type="scientific">Streptomyces mimosae</name>
    <dbReference type="NCBI Taxonomy" id="2586635"/>
    <lineage>
        <taxon>Bacteria</taxon>
        <taxon>Bacillati</taxon>
        <taxon>Actinomycetota</taxon>
        <taxon>Actinomycetes</taxon>
        <taxon>Kitasatosporales</taxon>
        <taxon>Streptomycetaceae</taxon>
        <taxon>Streptomyces</taxon>
    </lineage>
</organism>